<sequence>MTYQDQQPEKPQQTAPAQPAASISSRGAARRRFARAGLGVSGALVTITSRATMTCEICKPPSGSLSGGLTSHHGPPPVCEGRSPGYWQTHSYWPCSPTITFGSIFSCAQSSKYYNCSIKDILDPKQWDKDAIGRHMVATYLNIISGKISFLTVIQLQNIWNDLYRRGYYNPTAGVKWYAADVVTYLKGTML</sequence>
<keyword evidence="3" id="KW-1185">Reference proteome</keyword>
<gene>
    <name evidence="2" type="ORF">D3872_04735</name>
</gene>
<evidence type="ECO:0000313" key="2">
    <source>
        <dbReference type="EMBL" id="RJG23245.1"/>
    </source>
</evidence>
<dbReference type="EMBL" id="QYUP01000044">
    <property type="protein sequence ID" value="RJG23245.1"/>
    <property type="molecule type" value="Genomic_DNA"/>
</dbReference>
<feature type="compositionally biased region" description="Low complexity" evidence="1">
    <location>
        <begin position="9"/>
        <end position="26"/>
    </location>
</feature>
<evidence type="ECO:0000313" key="3">
    <source>
        <dbReference type="Proteomes" id="UP000284006"/>
    </source>
</evidence>
<dbReference type="AlphaFoldDB" id="A0A418Y6B2"/>
<evidence type="ECO:0000256" key="1">
    <source>
        <dbReference type="SAM" id="MobiDB-lite"/>
    </source>
</evidence>
<name>A0A418Y6B2_9BURK</name>
<feature type="region of interest" description="Disordered" evidence="1">
    <location>
        <begin position="1"/>
        <end position="26"/>
    </location>
</feature>
<comment type="caution">
    <text evidence="2">The sequence shown here is derived from an EMBL/GenBank/DDBJ whole genome shotgun (WGS) entry which is preliminary data.</text>
</comment>
<dbReference type="OrthoDB" id="6195511at2"/>
<dbReference type="RefSeq" id="WP_119809715.1">
    <property type="nucleotide sequence ID" value="NZ_QYUP01000044.1"/>
</dbReference>
<organism evidence="2 3">
    <name type="scientific">Massilia cavernae</name>
    <dbReference type="NCBI Taxonomy" id="2320864"/>
    <lineage>
        <taxon>Bacteria</taxon>
        <taxon>Pseudomonadati</taxon>
        <taxon>Pseudomonadota</taxon>
        <taxon>Betaproteobacteria</taxon>
        <taxon>Burkholderiales</taxon>
        <taxon>Oxalobacteraceae</taxon>
        <taxon>Telluria group</taxon>
        <taxon>Massilia</taxon>
    </lineage>
</organism>
<dbReference type="Proteomes" id="UP000284006">
    <property type="component" value="Unassembled WGS sequence"/>
</dbReference>
<proteinExistence type="predicted"/>
<reference evidence="2 3" key="1">
    <citation type="submission" date="2018-09" db="EMBL/GenBank/DDBJ databases">
        <authorList>
            <person name="Zhu H."/>
        </authorList>
    </citation>
    <scope>NUCLEOTIDE SEQUENCE [LARGE SCALE GENOMIC DNA]</scope>
    <source>
        <strain evidence="2 3">K1S02-61</strain>
    </source>
</reference>
<protein>
    <submittedName>
        <fullName evidence="2">Uncharacterized protein</fullName>
    </submittedName>
</protein>
<accession>A0A418Y6B2</accession>